<dbReference type="Proteomes" id="UP000274822">
    <property type="component" value="Unassembled WGS sequence"/>
</dbReference>
<comment type="caution">
    <text evidence="8">The sequence shown here is derived from an EMBL/GenBank/DDBJ whole genome shotgun (WGS) entry which is preliminary data.</text>
</comment>
<proteinExistence type="predicted"/>
<dbReference type="PANTHER" id="PTHR31313:SF81">
    <property type="entry name" value="TY1 ENHANCER ACTIVATOR"/>
    <property type="match status" value="1"/>
</dbReference>
<keyword evidence="6" id="KW-0539">Nucleus</keyword>
<dbReference type="InterPro" id="IPR051615">
    <property type="entry name" value="Transcr_Regulatory_Elem"/>
</dbReference>
<dbReference type="GO" id="GO:0008270">
    <property type="term" value="F:zinc ion binding"/>
    <property type="evidence" value="ECO:0007669"/>
    <property type="project" value="InterPro"/>
</dbReference>
<dbReference type="EMBL" id="RBNJ01024341">
    <property type="protein sequence ID" value="RUS16365.1"/>
    <property type="molecule type" value="Genomic_DNA"/>
</dbReference>
<dbReference type="GO" id="GO:0003677">
    <property type="term" value="F:DNA binding"/>
    <property type="evidence" value="ECO:0007669"/>
    <property type="project" value="UniProtKB-KW"/>
</dbReference>
<dbReference type="InterPro" id="IPR007219">
    <property type="entry name" value="XnlR_reg_dom"/>
</dbReference>
<feature type="domain" description="Xylanolytic transcriptional activator regulatory" evidence="7">
    <location>
        <begin position="324"/>
        <end position="397"/>
    </location>
</feature>
<dbReference type="PANTHER" id="PTHR31313">
    <property type="entry name" value="TY1 ENHANCER ACTIVATOR"/>
    <property type="match status" value="1"/>
</dbReference>
<evidence type="ECO:0000313" key="9">
    <source>
        <dbReference type="Proteomes" id="UP000274822"/>
    </source>
</evidence>
<name>A0A433PFS9_9FUNG</name>
<organism evidence="8 9">
    <name type="scientific">Jimgerdemannia flammicorona</name>
    <dbReference type="NCBI Taxonomy" id="994334"/>
    <lineage>
        <taxon>Eukaryota</taxon>
        <taxon>Fungi</taxon>
        <taxon>Fungi incertae sedis</taxon>
        <taxon>Mucoromycota</taxon>
        <taxon>Mucoromycotina</taxon>
        <taxon>Endogonomycetes</taxon>
        <taxon>Endogonales</taxon>
        <taxon>Endogonaceae</taxon>
        <taxon>Jimgerdemannia</taxon>
    </lineage>
</organism>
<evidence type="ECO:0000256" key="6">
    <source>
        <dbReference type="ARBA" id="ARBA00023242"/>
    </source>
</evidence>
<evidence type="ECO:0000256" key="1">
    <source>
        <dbReference type="ARBA" id="ARBA00022723"/>
    </source>
</evidence>
<keyword evidence="3" id="KW-0805">Transcription regulation</keyword>
<reference evidence="8 9" key="1">
    <citation type="journal article" date="2018" name="New Phytol.">
        <title>Phylogenomics of Endogonaceae and evolution of mycorrhizas within Mucoromycota.</title>
        <authorList>
            <person name="Chang Y."/>
            <person name="Desiro A."/>
            <person name="Na H."/>
            <person name="Sandor L."/>
            <person name="Lipzen A."/>
            <person name="Clum A."/>
            <person name="Barry K."/>
            <person name="Grigoriev I.V."/>
            <person name="Martin F.M."/>
            <person name="Stajich J.E."/>
            <person name="Smith M.E."/>
            <person name="Bonito G."/>
            <person name="Spatafora J.W."/>
        </authorList>
    </citation>
    <scope>NUCLEOTIDE SEQUENCE [LARGE SCALE GENOMIC DNA]</scope>
    <source>
        <strain evidence="8 9">AD002</strain>
    </source>
</reference>
<dbReference type="Pfam" id="PF04082">
    <property type="entry name" value="Fungal_trans"/>
    <property type="match status" value="1"/>
</dbReference>
<evidence type="ECO:0000256" key="3">
    <source>
        <dbReference type="ARBA" id="ARBA00023015"/>
    </source>
</evidence>
<dbReference type="GO" id="GO:0006351">
    <property type="term" value="P:DNA-templated transcription"/>
    <property type="evidence" value="ECO:0007669"/>
    <property type="project" value="InterPro"/>
</dbReference>
<dbReference type="AlphaFoldDB" id="A0A433PFS9"/>
<sequence>CTGQNPCERCLVRDLVCEYDVDISSAQKSDEGSKQLWLDLNATMIQLKRQLETVDADLQAHKSKFNDCMSHLNTRLVAMSRGARKDSTDSFEDDANSTVTDDLKYKPAPHESTLADEFCLYFTTDGISIKGNVTSLTRFYDILTRLSHFPQLPATPSRKAYGDGAATDSFPKLVRNMDLSHQFGSEGMVDFWKPESSATTTLPPRPPYDKTRLTKELIDDLVNIHFRTCYKRSTIVNRPHLLQLYHEPPKDNLAASMLLCIICAMSTKNHVLLDYKDRAAVSDVFYSRFKDLSGECFDHVSITAIQAYALAAYWTIATQGPLESRAYITQATRMCNQLGLHSAGYYCNNDPRETALHKRLFWFVFAVDFIIAVSSGKPSLWKQEDVTLPPPTADDFDPESDEEVKEYVRQFAMMISLFRLMKSIATVLYSPREEGSDDEVVGGLEETLTIWYEDLPKEAHLDWILEVYRTPGIVPTWSDHYALLLNMYYRTAWIFLHQMFLPSLDPNGQELSDAQMRSLRLCTDAAVAISSILDHLPPDFELCYFDIQVLWISAQIHRHNLLSMSLAGQYPTQDPIPSVASPTNHLKKYARFLRQTPGCMAGVKAYLNLVNWLDAAARGEDTMQMEGP</sequence>
<keyword evidence="9" id="KW-1185">Reference proteome</keyword>
<evidence type="ECO:0000259" key="7">
    <source>
        <dbReference type="SMART" id="SM00906"/>
    </source>
</evidence>
<evidence type="ECO:0000256" key="5">
    <source>
        <dbReference type="ARBA" id="ARBA00023163"/>
    </source>
</evidence>
<gene>
    <name evidence="8" type="ORF">BC938DRAFT_476606</name>
</gene>
<feature type="non-terminal residue" evidence="8">
    <location>
        <position position="1"/>
    </location>
</feature>
<keyword evidence="2" id="KW-0862">Zinc</keyword>
<accession>A0A433PFS9</accession>
<keyword evidence="5" id="KW-0804">Transcription</keyword>
<protein>
    <submittedName>
        <fullName evidence="8">Fungal-specific transcription factor domain-containing protein</fullName>
    </submittedName>
</protein>
<evidence type="ECO:0000313" key="8">
    <source>
        <dbReference type="EMBL" id="RUS16365.1"/>
    </source>
</evidence>
<evidence type="ECO:0000256" key="2">
    <source>
        <dbReference type="ARBA" id="ARBA00022833"/>
    </source>
</evidence>
<keyword evidence="4" id="KW-0238">DNA-binding</keyword>
<evidence type="ECO:0000256" key="4">
    <source>
        <dbReference type="ARBA" id="ARBA00023125"/>
    </source>
</evidence>
<dbReference type="CDD" id="cd12148">
    <property type="entry name" value="fungal_TF_MHR"/>
    <property type="match status" value="1"/>
</dbReference>
<keyword evidence="1" id="KW-0479">Metal-binding</keyword>
<dbReference type="SMART" id="SM00906">
    <property type="entry name" value="Fungal_trans"/>
    <property type="match status" value="1"/>
</dbReference>